<name>A0A382BYY1_9ZZZZ</name>
<keyword evidence="1" id="KW-1133">Transmembrane helix</keyword>
<dbReference type="SUPFAM" id="SSF53649">
    <property type="entry name" value="Alkaline phosphatase-like"/>
    <property type="match status" value="1"/>
</dbReference>
<dbReference type="PANTHER" id="PTHR43751">
    <property type="entry name" value="SULFATASE"/>
    <property type="match status" value="1"/>
</dbReference>
<protein>
    <recommendedName>
        <fullName evidence="2">Sulfatase N-terminal domain-containing protein</fullName>
    </recommendedName>
</protein>
<dbReference type="InterPro" id="IPR052701">
    <property type="entry name" value="GAG_Ulvan_Degrading_Sulfatases"/>
</dbReference>
<dbReference type="Pfam" id="PF00884">
    <property type="entry name" value="Sulfatase"/>
    <property type="match status" value="1"/>
</dbReference>
<sequence length="569" mass="65453">MELNKKTPIIMIVILLSIFFGVRVWKQLKLKQKNLNVILLTLDSVNVKHLGFMGYKRSTTPILDSIAQDSMIFENTFSSASWTSPGLHSVFTGLYPTLHGVEARGRSLIPGTITIFDVFKAHEYQVPNISYLTQIPNYFFLGLDQEQPQLIKNSAYNGEDLIQWLGKKHSKPFLLWYHYSSLHLPYKPKEKFNQFLTDSMRFLLKSENLRTLQENGVIPMNSIEFSTEEKEVVKALYDGQLRELDDLIGKMMYQLKKQGIDQQTIIVITADHGEELFEHGFIGHASTTHRARLYDETIKIPFIIYDPTEKNNRKRIRVQVRQVDIMPTLADYMGFKVPNDLNGKSVLDLAKGKKMPRLDSFAESVIAGYQSTPAQEKIKIRSIRLQKHKIICIEDNISNPCELYDIKSDPGERENIISENSSIAANLKGKIRNQLSEMNFARLSRLTTQKVEFSLKDVPKGKTLTKPIFVFPKKNQVIEISKACEKIKIDWSGDSELTYVIQYDIGLEFKNLKGKIPVKGTFKNFGLLPSHICDLLPVWNPYKIRVSPYGLDHYWSEWIDFSFARTNRG</sequence>
<evidence type="ECO:0000256" key="1">
    <source>
        <dbReference type="SAM" id="Phobius"/>
    </source>
</evidence>
<evidence type="ECO:0000313" key="3">
    <source>
        <dbReference type="EMBL" id="SVB18377.1"/>
    </source>
</evidence>
<feature type="transmembrane region" description="Helical" evidence="1">
    <location>
        <begin position="6"/>
        <end position="25"/>
    </location>
</feature>
<dbReference type="CDD" id="cd16148">
    <property type="entry name" value="sulfatase_like"/>
    <property type="match status" value="1"/>
</dbReference>
<keyword evidence="1" id="KW-0472">Membrane</keyword>
<evidence type="ECO:0000259" key="2">
    <source>
        <dbReference type="Pfam" id="PF00884"/>
    </source>
</evidence>
<dbReference type="AlphaFoldDB" id="A0A382BYY1"/>
<dbReference type="Gene3D" id="3.40.720.10">
    <property type="entry name" value="Alkaline Phosphatase, subunit A"/>
    <property type="match status" value="1"/>
</dbReference>
<dbReference type="Gene3D" id="3.30.1120.10">
    <property type="match status" value="1"/>
</dbReference>
<organism evidence="3">
    <name type="scientific">marine metagenome</name>
    <dbReference type="NCBI Taxonomy" id="408172"/>
    <lineage>
        <taxon>unclassified sequences</taxon>
        <taxon>metagenomes</taxon>
        <taxon>ecological metagenomes</taxon>
    </lineage>
</organism>
<dbReference type="PANTHER" id="PTHR43751:SF3">
    <property type="entry name" value="SULFATASE N-TERMINAL DOMAIN-CONTAINING PROTEIN"/>
    <property type="match status" value="1"/>
</dbReference>
<reference evidence="3" key="1">
    <citation type="submission" date="2018-05" db="EMBL/GenBank/DDBJ databases">
        <authorList>
            <person name="Lanie J.A."/>
            <person name="Ng W.-L."/>
            <person name="Kazmierczak K.M."/>
            <person name="Andrzejewski T.M."/>
            <person name="Davidsen T.M."/>
            <person name="Wayne K.J."/>
            <person name="Tettelin H."/>
            <person name="Glass J.I."/>
            <person name="Rusch D."/>
            <person name="Podicherti R."/>
            <person name="Tsui H.-C.T."/>
            <person name="Winkler M.E."/>
        </authorList>
    </citation>
    <scope>NUCLEOTIDE SEQUENCE</scope>
</reference>
<proteinExistence type="predicted"/>
<gene>
    <name evidence="3" type="ORF">METZ01_LOCUS171231</name>
</gene>
<keyword evidence="1" id="KW-0812">Transmembrane</keyword>
<dbReference type="InterPro" id="IPR000917">
    <property type="entry name" value="Sulfatase_N"/>
</dbReference>
<feature type="domain" description="Sulfatase N-terminal" evidence="2">
    <location>
        <begin position="36"/>
        <end position="334"/>
    </location>
</feature>
<dbReference type="InterPro" id="IPR017850">
    <property type="entry name" value="Alkaline_phosphatase_core_sf"/>
</dbReference>
<dbReference type="EMBL" id="UINC01031788">
    <property type="protein sequence ID" value="SVB18377.1"/>
    <property type="molecule type" value="Genomic_DNA"/>
</dbReference>
<accession>A0A382BYY1</accession>